<dbReference type="InterPro" id="IPR038555">
    <property type="entry name" value="Zincin_1_sf"/>
</dbReference>
<dbReference type="Pfam" id="PF06262">
    <property type="entry name" value="Zincin_1"/>
    <property type="match status" value="1"/>
</dbReference>
<reference evidence="1 2" key="1">
    <citation type="journal article" date="2016" name="Nat. Commun.">
        <title>Thousands of microbial genomes shed light on interconnected biogeochemical processes in an aquifer system.</title>
        <authorList>
            <person name="Anantharaman K."/>
            <person name="Brown C.T."/>
            <person name="Hug L.A."/>
            <person name="Sharon I."/>
            <person name="Castelle C.J."/>
            <person name="Probst A.J."/>
            <person name="Thomas B.C."/>
            <person name="Singh A."/>
            <person name="Wilkins M.J."/>
            <person name="Karaoz U."/>
            <person name="Brodie E.L."/>
            <person name="Williams K.H."/>
            <person name="Hubbard S.S."/>
            <person name="Banfield J.F."/>
        </authorList>
    </citation>
    <scope>NUCLEOTIDE SEQUENCE [LARGE SCALE GENOMIC DNA]</scope>
</reference>
<comment type="caution">
    <text evidence="1">The sequence shown here is derived from an EMBL/GenBank/DDBJ whole genome shotgun (WGS) entry which is preliminary data.</text>
</comment>
<dbReference type="AlphaFoldDB" id="A0A1F6EH75"/>
<dbReference type="Proteomes" id="UP000177306">
    <property type="component" value="Unassembled WGS sequence"/>
</dbReference>
<evidence type="ECO:0000313" key="1">
    <source>
        <dbReference type="EMBL" id="OGG73005.1"/>
    </source>
</evidence>
<dbReference type="SUPFAM" id="SSF55486">
    <property type="entry name" value="Metalloproteases ('zincins'), catalytic domain"/>
    <property type="match status" value="1"/>
</dbReference>
<sequence length="135" mass="15405">MPRDGFEKLVAEGYEKLPVWVRKKIKNVALLVEDEPSNEVREREALGPNETLLGYYHGIPLSERGENYGVGATMPDTITLFQVPIEEAAVEDNMPIAQVIADTIWHEFAHHFGMDEHQVRMREGTRDQNNPHPDN</sequence>
<dbReference type="EMBL" id="MFLY01000017">
    <property type="protein sequence ID" value="OGG73005.1"/>
    <property type="molecule type" value="Genomic_DNA"/>
</dbReference>
<accession>A0A1F6EH75</accession>
<dbReference type="CDD" id="cd12952">
    <property type="entry name" value="MMP_ACEL2062"/>
    <property type="match status" value="1"/>
</dbReference>
<name>A0A1F6EH75_9BACT</name>
<proteinExistence type="predicted"/>
<evidence type="ECO:0008006" key="3">
    <source>
        <dbReference type="Google" id="ProtNLM"/>
    </source>
</evidence>
<evidence type="ECO:0000313" key="2">
    <source>
        <dbReference type="Proteomes" id="UP000177306"/>
    </source>
</evidence>
<protein>
    <recommendedName>
        <fullName evidence="3">Metallopeptidase family protein</fullName>
    </recommendedName>
</protein>
<gene>
    <name evidence="1" type="ORF">A3A38_01170</name>
</gene>
<dbReference type="InterPro" id="IPR010428">
    <property type="entry name" value="Zincin_1"/>
</dbReference>
<dbReference type="Gene3D" id="3.30.2010.20">
    <property type="match status" value="1"/>
</dbReference>
<organism evidence="1 2">
    <name type="scientific">Candidatus Kaiserbacteria bacterium RIFCSPLOWO2_01_FULL_53_17</name>
    <dbReference type="NCBI Taxonomy" id="1798511"/>
    <lineage>
        <taxon>Bacteria</taxon>
        <taxon>Candidatus Kaiseribacteriota</taxon>
    </lineage>
</organism>